<proteinExistence type="predicted"/>
<protein>
    <recommendedName>
        <fullName evidence="4">3-keto-disaccharide hydrolase domain-containing protein</fullName>
    </recommendedName>
</protein>
<reference evidence="2 3" key="1">
    <citation type="submission" date="2022-01" db="EMBL/GenBank/DDBJ databases">
        <title>Flavihumibacter sp. nov., isolated from sediment of a river.</title>
        <authorList>
            <person name="Liu H."/>
        </authorList>
    </citation>
    <scope>NUCLEOTIDE SEQUENCE [LARGE SCALE GENOMIC DNA]</scope>
    <source>
        <strain evidence="2 3">RY-1</strain>
    </source>
</reference>
<name>A0ABS9BF25_9BACT</name>
<dbReference type="RefSeq" id="WP_234863771.1">
    <property type="nucleotide sequence ID" value="NZ_JAKEVY010000001.1"/>
</dbReference>
<gene>
    <name evidence="2" type="ORF">L0U88_01305</name>
</gene>
<evidence type="ECO:0008006" key="4">
    <source>
        <dbReference type="Google" id="ProtNLM"/>
    </source>
</evidence>
<accession>A0ABS9BF25</accession>
<organism evidence="2 3">
    <name type="scientific">Flavihumibacter fluminis</name>
    <dbReference type="NCBI Taxonomy" id="2909236"/>
    <lineage>
        <taxon>Bacteria</taxon>
        <taxon>Pseudomonadati</taxon>
        <taxon>Bacteroidota</taxon>
        <taxon>Chitinophagia</taxon>
        <taxon>Chitinophagales</taxon>
        <taxon>Chitinophagaceae</taxon>
        <taxon>Flavihumibacter</taxon>
    </lineage>
</organism>
<evidence type="ECO:0000256" key="1">
    <source>
        <dbReference type="SAM" id="SignalP"/>
    </source>
</evidence>
<dbReference type="Proteomes" id="UP001200145">
    <property type="component" value="Unassembled WGS sequence"/>
</dbReference>
<feature type="chain" id="PRO_5045483421" description="3-keto-disaccharide hydrolase domain-containing protein" evidence="1">
    <location>
        <begin position="21"/>
        <end position="216"/>
    </location>
</feature>
<keyword evidence="1" id="KW-0732">Signal</keyword>
<sequence>MNKITAVLLSMLLVASSLSAQKTLRFAQLHKKGKLVAVNRVISIESDELSDYIKISEATGEGIIWLPIENSTTGSFTLELRGKDELQKSFVGLAFSGQNDSTYEAVYCRPFNFLASDSVRKIHAIQYIAHPEFTWKRLRDERNAEFENPIQFPPEPNNWFSMTIQVTEKEVIALINGNVNPALKVKRLRTAQAGKVGIFLGSGSGGDFRKLVYSTN</sequence>
<dbReference type="EMBL" id="JAKEVY010000001">
    <property type="protein sequence ID" value="MCF1713261.1"/>
    <property type="molecule type" value="Genomic_DNA"/>
</dbReference>
<keyword evidence="3" id="KW-1185">Reference proteome</keyword>
<comment type="caution">
    <text evidence="2">The sequence shown here is derived from an EMBL/GenBank/DDBJ whole genome shotgun (WGS) entry which is preliminary data.</text>
</comment>
<evidence type="ECO:0000313" key="2">
    <source>
        <dbReference type="EMBL" id="MCF1713261.1"/>
    </source>
</evidence>
<feature type="signal peptide" evidence="1">
    <location>
        <begin position="1"/>
        <end position="20"/>
    </location>
</feature>
<evidence type="ECO:0000313" key="3">
    <source>
        <dbReference type="Proteomes" id="UP001200145"/>
    </source>
</evidence>